<keyword evidence="2" id="KW-1185">Reference proteome</keyword>
<sequence>MSLGDDLEEVIAFLFELGFTIFTERLDKKYPMVINNKDLSAFPLGTNALMACLSSCGGKQINVKTLKTLVVNSRFNQVIYHRKLIIYML</sequence>
<dbReference type="RefSeq" id="WP_030005409.1">
    <property type="nucleotide sequence ID" value="NC_022549.1"/>
</dbReference>
<name>U4KTE6_9MOLU</name>
<accession>U4KTE6</accession>
<proteinExistence type="predicted"/>
<protein>
    <submittedName>
        <fullName evidence="1">Uncharacterized protein</fullName>
    </submittedName>
</protein>
<gene>
    <name evidence="1" type="ORF">BN85315330</name>
</gene>
<dbReference type="STRING" id="61635.BN85315330"/>
<organism evidence="1 2">
    <name type="scientific">Acholeplasma brassicae</name>
    <dbReference type="NCBI Taxonomy" id="61635"/>
    <lineage>
        <taxon>Bacteria</taxon>
        <taxon>Bacillati</taxon>
        <taxon>Mycoplasmatota</taxon>
        <taxon>Mollicutes</taxon>
        <taxon>Acholeplasmatales</taxon>
        <taxon>Acholeplasmataceae</taxon>
        <taxon>Acholeplasma</taxon>
    </lineage>
</organism>
<evidence type="ECO:0000313" key="2">
    <source>
        <dbReference type="Proteomes" id="UP000032737"/>
    </source>
</evidence>
<dbReference type="HOGENOM" id="CLU_2447862_0_0_14"/>
<dbReference type="KEGG" id="abra:BN85315330"/>
<dbReference type="AlphaFoldDB" id="U4KTE6"/>
<dbReference type="Proteomes" id="UP000032737">
    <property type="component" value="Chromosome"/>
</dbReference>
<reference evidence="1 2" key="1">
    <citation type="journal article" date="2013" name="J. Mol. Microbiol. Biotechnol.">
        <title>Analysis of the Complete Genomes of Acholeplasma brassicae , A. palmae and A. laidlawii and Their Comparison to the Obligate Parasites from ' Candidatus Phytoplasma'.</title>
        <authorList>
            <person name="Kube M."/>
            <person name="Siewert C."/>
            <person name="Migdoll A.M."/>
            <person name="Duduk B."/>
            <person name="Holz S."/>
            <person name="Rabus R."/>
            <person name="Seemuller E."/>
            <person name="Mitrovic J."/>
            <person name="Muller I."/>
            <person name="Buttner C."/>
            <person name="Reinhardt R."/>
        </authorList>
    </citation>
    <scope>NUCLEOTIDE SEQUENCE [LARGE SCALE GENOMIC DNA]</scope>
    <source>
        <strain evidence="2">0502</strain>
    </source>
</reference>
<dbReference type="EMBL" id="FO681348">
    <property type="protein sequence ID" value="CCV66554.1"/>
    <property type="molecule type" value="Genomic_DNA"/>
</dbReference>
<evidence type="ECO:0000313" key="1">
    <source>
        <dbReference type="EMBL" id="CCV66554.1"/>
    </source>
</evidence>